<comment type="caution">
    <text evidence="3">The sequence shown here is derived from an EMBL/GenBank/DDBJ whole genome shotgun (WGS) entry which is preliminary data.</text>
</comment>
<feature type="compositionally biased region" description="Basic and acidic residues" evidence="1">
    <location>
        <begin position="105"/>
        <end position="122"/>
    </location>
</feature>
<dbReference type="EMBL" id="JAPVEA010000009">
    <property type="protein sequence ID" value="KAJ5432182.1"/>
    <property type="molecule type" value="Genomic_DNA"/>
</dbReference>
<evidence type="ECO:0000256" key="1">
    <source>
        <dbReference type="SAM" id="MobiDB-lite"/>
    </source>
</evidence>
<evidence type="ECO:0000256" key="2">
    <source>
        <dbReference type="SAM" id="Phobius"/>
    </source>
</evidence>
<feature type="transmembrane region" description="Helical" evidence="2">
    <location>
        <begin position="6"/>
        <end position="28"/>
    </location>
</feature>
<keyword evidence="2" id="KW-1133">Transmembrane helix</keyword>
<gene>
    <name evidence="3" type="ORF">N7458_011338</name>
</gene>
<feature type="region of interest" description="Disordered" evidence="1">
    <location>
        <begin position="105"/>
        <end position="380"/>
    </location>
</feature>
<name>A0AAD6FWC9_9EURO</name>
<keyword evidence="2" id="KW-0472">Membrane</keyword>
<proteinExistence type="predicted"/>
<organism evidence="3 4">
    <name type="scientific">Penicillium daleae</name>
    <dbReference type="NCBI Taxonomy" id="63821"/>
    <lineage>
        <taxon>Eukaryota</taxon>
        <taxon>Fungi</taxon>
        <taxon>Dikarya</taxon>
        <taxon>Ascomycota</taxon>
        <taxon>Pezizomycotina</taxon>
        <taxon>Eurotiomycetes</taxon>
        <taxon>Eurotiomycetidae</taxon>
        <taxon>Eurotiales</taxon>
        <taxon>Aspergillaceae</taxon>
        <taxon>Penicillium</taxon>
    </lineage>
</organism>
<protein>
    <submittedName>
        <fullName evidence="3">Uncharacterized protein</fullName>
    </submittedName>
</protein>
<reference evidence="3" key="1">
    <citation type="submission" date="2022-12" db="EMBL/GenBank/DDBJ databases">
        <authorList>
            <person name="Petersen C."/>
        </authorList>
    </citation>
    <scope>NUCLEOTIDE SEQUENCE</scope>
    <source>
        <strain evidence="3">IBT 16125</strain>
    </source>
</reference>
<feature type="compositionally biased region" description="Basic residues" evidence="1">
    <location>
        <begin position="151"/>
        <end position="163"/>
    </location>
</feature>
<sequence>MQGNQLIALLIGILLLIITIGWLVYCWYRRHVNMGVMISQARARVRRERRHAQCDVERGSHGPDYPVPKYTHFGWVRPKLRYADIKEPEYVVLRRLNDEGSHYRAHTLREGRVSPAHAETRRPGYRKGNTRPQSPNRSYGHQQGQNQQQKQSKKQKQKQKQKKGNQGNQGNQNNQGNRKNNKRKNKNNKEETHEQPQENQQHDDNHGYQEGYGNDQENRNFRQQDVQDSNEENPDWGEQGAQHNDQENHDSGQQDVQYNGGSNNGWGLPADRSNQDNNGSQHGQGNDGHNDPWDSYNVQSPRVSEKSDGHDPKKTGQRDHNQNRYEHGRRNGQGGSSRGNGYQDRHSSNTRERSIQTGSSRGNSPVRSPVHDRQYNNYEW</sequence>
<reference evidence="3" key="2">
    <citation type="journal article" date="2023" name="IMA Fungus">
        <title>Comparative genomic study of the Penicillium genus elucidates a diverse pangenome and 15 lateral gene transfer events.</title>
        <authorList>
            <person name="Petersen C."/>
            <person name="Sorensen T."/>
            <person name="Nielsen M.R."/>
            <person name="Sondergaard T.E."/>
            <person name="Sorensen J.L."/>
            <person name="Fitzpatrick D.A."/>
            <person name="Frisvad J.C."/>
            <person name="Nielsen K.L."/>
        </authorList>
    </citation>
    <scope>NUCLEOTIDE SEQUENCE</scope>
    <source>
        <strain evidence="3">IBT 16125</strain>
    </source>
</reference>
<dbReference type="AlphaFoldDB" id="A0AAD6FWC9"/>
<dbReference type="GeneID" id="81604963"/>
<feature type="compositionally biased region" description="Polar residues" evidence="1">
    <location>
        <begin position="130"/>
        <end position="141"/>
    </location>
</feature>
<evidence type="ECO:0000313" key="3">
    <source>
        <dbReference type="EMBL" id="KAJ5432182.1"/>
    </source>
</evidence>
<feature type="compositionally biased region" description="Polar residues" evidence="1">
    <location>
        <begin position="355"/>
        <end position="366"/>
    </location>
</feature>
<keyword evidence="2" id="KW-0812">Transmembrane</keyword>
<evidence type="ECO:0000313" key="4">
    <source>
        <dbReference type="Proteomes" id="UP001213681"/>
    </source>
</evidence>
<keyword evidence="4" id="KW-1185">Reference proteome</keyword>
<accession>A0AAD6FWC9</accession>
<feature type="compositionally biased region" description="Basic and acidic residues" evidence="1">
    <location>
        <begin position="187"/>
        <end position="207"/>
    </location>
</feature>
<feature type="compositionally biased region" description="Low complexity" evidence="1">
    <location>
        <begin position="164"/>
        <end position="178"/>
    </location>
</feature>
<feature type="compositionally biased region" description="Basic and acidic residues" evidence="1">
    <location>
        <begin position="343"/>
        <end position="354"/>
    </location>
</feature>
<dbReference type="RefSeq" id="XP_056759474.1">
    <property type="nucleotide sequence ID" value="XM_056914720.1"/>
</dbReference>
<feature type="compositionally biased region" description="Basic and acidic residues" evidence="1">
    <location>
        <begin position="303"/>
        <end position="329"/>
    </location>
</feature>
<dbReference type="Proteomes" id="UP001213681">
    <property type="component" value="Unassembled WGS sequence"/>
</dbReference>
<feature type="compositionally biased region" description="Polar residues" evidence="1">
    <location>
        <begin position="275"/>
        <end position="284"/>
    </location>
</feature>